<dbReference type="PANTHER" id="PTHR13174:SF3">
    <property type="entry name" value="D-GLUCURONYL C5-EPIMERASE"/>
    <property type="match status" value="1"/>
</dbReference>
<evidence type="ECO:0000256" key="10">
    <source>
        <dbReference type="ARBA" id="ARBA00023136"/>
    </source>
</evidence>
<dbReference type="GO" id="GO:0005975">
    <property type="term" value="P:carbohydrate metabolic process"/>
    <property type="evidence" value="ECO:0007669"/>
    <property type="project" value="InterPro"/>
</dbReference>
<evidence type="ECO:0000256" key="1">
    <source>
        <dbReference type="ARBA" id="ARBA00000434"/>
    </source>
</evidence>
<dbReference type="EMBL" id="JAPWDV010000002">
    <property type="protein sequence ID" value="KAJ6219898.1"/>
    <property type="molecule type" value="Genomic_DNA"/>
</dbReference>
<comment type="pathway">
    <text evidence="4">Glycan metabolism; heparan sulfate biosynthesis.</text>
</comment>
<comment type="catalytic activity">
    <reaction evidence="1">
        <text>[heparosan-N-sulfate](n) = [heparan-N-sulfate](n)</text>
        <dbReference type="Rhea" id="RHEA:20197"/>
        <dbReference type="Rhea" id="RHEA-COMP:9556"/>
        <dbReference type="Rhea" id="RHEA-COMP:9557"/>
        <dbReference type="ChEBI" id="CHEBI:58041"/>
        <dbReference type="ChEBI" id="CHEBI:58287"/>
        <dbReference type="EC" id="5.1.3.17"/>
    </reaction>
</comment>
<dbReference type="EC" id="5.1.3.17" evidence="6"/>
<dbReference type="GO" id="GO:0015012">
    <property type="term" value="P:heparan sulfate proteoglycan biosynthetic process"/>
    <property type="evidence" value="ECO:0007669"/>
    <property type="project" value="InterPro"/>
</dbReference>
<dbReference type="InterPro" id="IPR039721">
    <property type="entry name" value="C5-epimerase"/>
</dbReference>
<keyword evidence="8" id="KW-0735">Signal-anchor</keyword>
<evidence type="ECO:0000256" key="9">
    <source>
        <dbReference type="ARBA" id="ARBA00022989"/>
    </source>
</evidence>
<dbReference type="GO" id="GO:0047464">
    <property type="term" value="F:heparosan-N-sulfate-glucuronate 5-epimerase activity"/>
    <property type="evidence" value="ECO:0007669"/>
    <property type="project" value="UniProtKB-EC"/>
</dbReference>
<keyword evidence="7" id="KW-0812">Transmembrane</keyword>
<evidence type="ECO:0000313" key="15">
    <source>
        <dbReference type="EMBL" id="KAJ6219898.1"/>
    </source>
</evidence>
<dbReference type="InterPro" id="IPR010598">
    <property type="entry name" value="C5-epim_C"/>
</dbReference>
<evidence type="ECO:0000256" key="3">
    <source>
        <dbReference type="ARBA" id="ARBA00004841"/>
    </source>
</evidence>
<reference evidence="15" key="1">
    <citation type="submission" date="2022-12" db="EMBL/GenBank/DDBJ databases">
        <title>Genome assemblies of Blomia tropicalis.</title>
        <authorList>
            <person name="Cui Y."/>
        </authorList>
    </citation>
    <scope>NUCLEOTIDE SEQUENCE</scope>
    <source>
        <tissue evidence="15">Adult mites</tissue>
    </source>
</reference>
<keyword evidence="16" id="KW-1185">Reference proteome</keyword>
<evidence type="ECO:0000259" key="14">
    <source>
        <dbReference type="Pfam" id="PF21174"/>
    </source>
</evidence>
<evidence type="ECO:0000256" key="12">
    <source>
        <dbReference type="ARBA" id="ARBA00037847"/>
    </source>
</evidence>
<organism evidence="15 16">
    <name type="scientific">Blomia tropicalis</name>
    <name type="common">Mite</name>
    <dbReference type="NCBI Taxonomy" id="40697"/>
    <lineage>
        <taxon>Eukaryota</taxon>
        <taxon>Metazoa</taxon>
        <taxon>Ecdysozoa</taxon>
        <taxon>Arthropoda</taxon>
        <taxon>Chelicerata</taxon>
        <taxon>Arachnida</taxon>
        <taxon>Acari</taxon>
        <taxon>Acariformes</taxon>
        <taxon>Sarcoptiformes</taxon>
        <taxon>Astigmata</taxon>
        <taxon>Glycyphagoidea</taxon>
        <taxon>Echimyopodidae</taxon>
        <taxon>Blomia</taxon>
    </lineage>
</organism>
<gene>
    <name evidence="15" type="ORF">RDWZM_005710</name>
</gene>
<comment type="similarity">
    <text evidence="5">Belongs to the D-glucuronyl C5-epimerase family.</text>
</comment>
<dbReference type="Pfam" id="PF06662">
    <property type="entry name" value="C5-epim_C"/>
    <property type="match status" value="1"/>
</dbReference>
<sequence length="603" mass="70188">MKYYARKFLLLTTLGFISIFGWTLYVAYSKQISSQPIFKNENSINFVNKKDSLKNAKTVIHSERKSKQLQQPLNNVLSNSEIIQSGAKVKNILCNINGEYKVNCVKLINAKETQVYIPFSFIHKYFEINGKIIRSTSGSKNEEYFEWSHTSSKIFYPDQPYDSNGKFLWFENYDVATRERVKCISPFENVPISTQWFVKGHFYPTQIAQYGLSHFSKNLTDPVQPKFMSLIENGVIDKNFVNDTLSELTQFTNQNIFHVQNNTVLWLTDNKPNYLIIHFELNIKSNQASILFYIEDTNGREFCTKYLTEDFNISVDKISKRLVTYGIGRNRVNSGWFQNTRDLFVDLFNSHLIRNRKRNEYRLVRIELQGQMEIRHLRLADSAHDRFSRDAGDWLVKNQNLIGAWDIKVKRRLQKGSASPLILNEGWHSAMAQGQAMSLLTRLYHVTGEQKYLNTARNALQIFDIESFKNGIRTMFLDKYVWFEEYPTVPSIFVLNGFMYSLFGLYDLSKSCQDSNCTKAGQLFDDGIHSLEAILPMFDSGSGSFYDLRHISLASAPNLARWDYHATHINQLLQLYTIVRRDVFQQTAERWIGYMNGHRTAHN</sequence>
<keyword evidence="10" id="KW-0472">Membrane</keyword>
<feature type="domain" description="D-glucuronyl C5-epimerase beta-sandwich" evidence="14">
    <location>
        <begin position="264"/>
        <end position="371"/>
    </location>
</feature>
<evidence type="ECO:0000256" key="8">
    <source>
        <dbReference type="ARBA" id="ARBA00022968"/>
    </source>
</evidence>
<dbReference type="InterPro" id="IPR059154">
    <property type="entry name" value="Glce_b_sandwich"/>
</dbReference>
<dbReference type="Pfam" id="PF21174">
    <property type="entry name" value="Glce_b_sandwich"/>
    <property type="match status" value="1"/>
</dbReference>
<evidence type="ECO:0000313" key="16">
    <source>
        <dbReference type="Proteomes" id="UP001142055"/>
    </source>
</evidence>
<dbReference type="Proteomes" id="UP001142055">
    <property type="component" value="Chromosome 2"/>
</dbReference>
<dbReference type="InterPro" id="IPR008928">
    <property type="entry name" value="6-hairpin_glycosidase_sf"/>
</dbReference>
<dbReference type="OrthoDB" id="5914444at2759"/>
<evidence type="ECO:0000256" key="6">
    <source>
        <dbReference type="ARBA" id="ARBA00012087"/>
    </source>
</evidence>
<dbReference type="AlphaFoldDB" id="A0A9Q0M798"/>
<proteinExistence type="inferred from homology"/>
<evidence type="ECO:0000256" key="7">
    <source>
        <dbReference type="ARBA" id="ARBA00022692"/>
    </source>
</evidence>
<evidence type="ECO:0000259" key="13">
    <source>
        <dbReference type="Pfam" id="PF06662"/>
    </source>
</evidence>
<name>A0A9Q0M798_BLOTA</name>
<dbReference type="OMA" id="RGVFMYF"/>
<comment type="pathway">
    <text evidence="3">Glycan metabolism; heparin biosynthesis.</text>
</comment>
<dbReference type="SUPFAM" id="SSF48208">
    <property type="entry name" value="Six-hairpin glycosidases"/>
    <property type="match status" value="1"/>
</dbReference>
<feature type="domain" description="D-glucuronyl C5-epimerase C-terminal" evidence="13">
    <location>
        <begin position="400"/>
        <end position="592"/>
    </location>
</feature>
<evidence type="ECO:0000256" key="2">
    <source>
        <dbReference type="ARBA" id="ARBA00004606"/>
    </source>
</evidence>
<dbReference type="GO" id="GO:0005794">
    <property type="term" value="C:Golgi apparatus"/>
    <property type="evidence" value="ECO:0007669"/>
    <property type="project" value="TreeGrafter"/>
</dbReference>
<keyword evidence="11" id="KW-0413">Isomerase</keyword>
<accession>A0A9Q0M798</accession>
<evidence type="ECO:0000256" key="4">
    <source>
        <dbReference type="ARBA" id="ARBA00005093"/>
    </source>
</evidence>
<evidence type="ECO:0000256" key="5">
    <source>
        <dbReference type="ARBA" id="ARBA00005584"/>
    </source>
</evidence>
<comment type="caution">
    <text evidence="15">The sequence shown here is derived from an EMBL/GenBank/DDBJ whole genome shotgun (WGS) entry which is preliminary data.</text>
</comment>
<protein>
    <recommendedName>
        <fullName evidence="6">heparosan-N-sulfate-glucuronate 5-epimerase</fullName>
        <ecNumber evidence="6">5.1.3.17</ecNumber>
    </recommendedName>
</protein>
<dbReference type="PANTHER" id="PTHR13174">
    <property type="entry name" value="D-GLUCURONYL C5-EPIMERASE"/>
    <property type="match status" value="1"/>
</dbReference>
<comment type="subcellular location">
    <subcellularLocation>
        <location evidence="12">Endomembrane system</location>
        <topology evidence="12">Single-pass membrane protein</topology>
    </subcellularLocation>
    <subcellularLocation>
        <location evidence="2">Membrane</location>
        <topology evidence="2">Single-pass type II membrane protein</topology>
    </subcellularLocation>
</comment>
<keyword evidence="9" id="KW-1133">Transmembrane helix</keyword>
<evidence type="ECO:0000256" key="11">
    <source>
        <dbReference type="ARBA" id="ARBA00023235"/>
    </source>
</evidence>